<evidence type="ECO:0000313" key="2">
    <source>
        <dbReference type="Proteomes" id="UP001443914"/>
    </source>
</evidence>
<sequence>MIMQMGFQNLLPRYRYEKLISEDYGGKMKVRRRCFWVKKMNGKMMKGIKMSKSKRFNWKAYSLILFPRKIARIYNEVVKRLIDLNCGSNNIILTSTWGIPVLSHHPVNCRRNFNFV</sequence>
<dbReference type="EMBL" id="JBDFQZ010000013">
    <property type="protein sequence ID" value="KAK9670058.1"/>
    <property type="molecule type" value="Genomic_DNA"/>
</dbReference>
<name>A0AAW1H124_SAPOF</name>
<protein>
    <submittedName>
        <fullName evidence="1">Uncharacterized protein</fullName>
    </submittedName>
</protein>
<evidence type="ECO:0000313" key="1">
    <source>
        <dbReference type="EMBL" id="KAK9670058.1"/>
    </source>
</evidence>
<reference evidence="1" key="1">
    <citation type="submission" date="2024-03" db="EMBL/GenBank/DDBJ databases">
        <title>WGS assembly of Saponaria officinalis var. Norfolk2.</title>
        <authorList>
            <person name="Jenkins J."/>
            <person name="Shu S."/>
            <person name="Grimwood J."/>
            <person name="Barry K."/>
            <person name="Goodstein D."/>
            <person name="Schmutz J."/>
            <person name="Leebens-Mack J."/>
            <person name="Osbourn A."/>
        </authorList>
    </citation>
    <scope>NUCLEOTIDE SEQUENCE [LARGE SCALE GENOMIC DNA]</scope>
    <source>
        <strain evidence="1">JIC</strain>
    </source>
</reference>
<organism evidence="1 2">
    <name type="scientific">Saponaria officinalis</name>
    <name type="common">Common soapwort</name>
    <name type="synonym">Lychnis saponaria</name>
    <dbReference type="NCBI Taxonomy" id="3572"/>
    <lineage>
        <taxon>Eukaryota</taxon>
        <taxon>Viridiplantae</taxon>
        <taxon>Streptophyta</taxon>
        <taxon>Embryophyta</taxon>
        <taxon>Tracheophyta</taxon>
        <taxon>Spermatophyta</taxon>
        <taxon>Magnoliopsida</taxon>
        <taxon>eudicotyledons</taxon>
        <taxon>Gunneridae</taxon>
        <taxon>Pentapetalae</taxon>
        <taxon>Caryophyllales</taxon>
        <taxon>Caryophyllaceae</taxon>
        <taxon>Caryophylleae</taxon>
        <taxon>Saponaria</taxon>
    </lineage>
</organism>
<keyword evidence="2" id="KW-1185">Reference proteome</keyword>
<proteinExistence type="predicted"/>
<accession>A0AAW1H124</accession>
<comment type="caution">
    <text evidence="1">The sequence shown here is derived from an EMBL/GenBank/DDBJ whole genome shotgun (WGS) entry which is preliminary data.</text>
</comment>
<dbReference type="AlphaFoldDB" id="A0AAW1H124"/>
<dbReference type="Proteomes" id="UP001443914">
    <property type="component" value="Unassembled WGS sequence"/>
</dbReference>
<gene>
    <name evidence="1" type="ORF">RND81_13G173900</name>
</gene>